<dbReference type="AlphaFoldDB" id="A0A0M0LHR2"/>
<dbReference type="GO" id="GO:0005886">
    <property type="term" value="C:plasma membrane"/>
    <property type="evidence" value="ECO:0007669"/>
    <property type="project" value="UniProtKB-SubCell"/>
</dbReference>
<sequence length="308" mass="34682">MYDNLLLFGFDAMWSPYFLAANVLLIVVYLWFVGPGRRFFKDSTSVSLSTKTFFILSIVLLYACKGSPVDLMGHLMFSAHMTQMAIVYLVIPPLLILGLPNWLIQSIIEAPIVRPLFQFFSKPLIALLVFNTLFSIYHIPLIFDAIKTDMTWHAVVNIVLFVSAFCMWWPLMNKAPGYESLSGIKKVGYVFANGILLTPACALIIFAKTPLYATYADPQSWVQALSLCVSPDMMASIPQIGPEMFNMLPLVEDQQLGGVLMKIIQEIVYGSILAYIFYQWARKERAKDEVPDPSVQPHSPHVSISPKL</sequence>
<reference evidence="9" key="1">
    <citation type="submission" date="2015-08" db="EMBL/GenBank/DDBJ databases">
        <title>Fjat-14210 dsm16467.</title>
        <authorList>
            <person name="Liu B."/>
            <person name="Wang J."/>
            <person name="Zhu Y."/>
            <person name="Liu G."/>
            <person name="Chen Q."/>
            <person name="Chen Z."/>
            <person name="Lan J."/>
            <person name="Che J."/>
            <person name="Ge C."/>
            <person name="Shi H."/>
            <person name="Pan Z."/>
            <person name="Liu X."/>
        </authorList>
    </citation>
    <scope>NUCLEOTIDE SEQUENCE [LARGE SCALE GENOMIC DNA]</scope>
    <source>
        <strain evidence="9">DSM 16467</strain>
    </source>
</reference>
<gene>
    <name evidence="8" type="ORF">AMD01_02405</name>
</gene>
<feature type="transmembrane region" description="Helical" evidence="7">
    <location>
        <begin position="256"/>
        <end position="278"/>
    </location>
</feature>
<dbReference type="Proteomes" id="UP000037558">
    <property type="component" value="Unassembled WGS sequence"/>
</dbReference>
<name>A0A0M0LHR2_9BACI</name>
<evidence type="ECO:0000256" key="3">
    <source>
        <dbReference type="ARBA" id="ARBA00022692"/>
    </source>
</evidence>
<feature type="transmembrane region" description="Helical" evidence="7">
    <location>
        <begin position="124"/>
        <end position="146"/>
    </location>
</feature>
<dbReference type="RefSeq" id="WP_053399784.1">
    <property type="nucleotide sequence ID" value="NZ_LILC01000002.1"/>
</dbReference>
<keyword evidence="3 7" id="KW-0812">Transmembrane</keyword>
<accession>A0A0M0LHR2</accession>
<feature type="transmembrane region" description="Helical" evidence="7">
    <location>
        <begin position="152"/>
        <end position="171"/>
    </location>
</feature>
<comment type="caution">
    <text evidence="8">The sequence shown here is derived from an EMBL/GenBank/DDBJ whole genome shotgun (WGS) entry which is preliminary data.</text>
</comment>
<dbReference type="InterPro" id="IPR019108">
    <property type="entry name" value="Caa3_assmbl_CtaG-rel"/>
</dbReference>
<keyword evidence="9" id="KW-1185">Reference proteome</keyword>
<evidence type="ECO:0000256" key="6">
    <source>
        <dbReference type="SAM" id="MobiDB-lite"/>
    </source>
</evidence>
<evidence type="ECO:0000256" key="1">
    <source>
        <dbReference type="ARBA" id="ARBA00004651"/>
    </source>
</evidence>
<evidence type="ECO:0000313" key="9">
    <source>
        <dbReference type="Proteomes" id="UP000037558"/>
    </source>
</evidence>
<protein>
    <submittedName>
        <fullName evidence="8">Cytochrome C oxidase assembly protein</fullName>
    </submittedName>
</protein>
<dbReference type="InterPro" id="IPR014108">
    <property type="entry name" value="Caa3-assmbl_CtaG"/>
</dbReference>
<organism evidence="8 9">
    <name type="scientific">Priestia koreensis</name>
    <dbReference type="NCBI Taxonomy" id="284581"/>
    <lineage>
        <taxon>Bacteria</taxon>
        <taxon>Bacillati</taxon>
        <taxon>Bacillota</taxon>
        <taxon>Bacilli</taxon>
        <taxon>Bacillales</taxon>
        <taxon>Bacillaceae</taxon>
        <taxon>Priestia</taxon>
    </lineage>
</organism>
<feature type="transmembrane region" description="Helical" evidence="7">
    <location>
        <begin position="45"/>
        <end position="63"/>
    </location>
</feature>
<evidence type="ECO:0000256" key="5">
    <source>
        <dbReference type="ARBA" id="ARBA00023136"/>
    </source>
</evidence>
<evidence type="ECO:0000256" key="4">
    <source>
        <dbReference type="ARBA" id="ARBA00022989"/>
    </source>
</evidence>
<feature type="transmembrane region" description="Helical" evidence="7">
    <location>
        <begin position="12"/>
        <end position="33"/>
    </location>
</feature>
<keyword evidence="4 7" id="KW-1133">Transmembrane helix</keyword>
<evidence type="ECO:0000256" key="2">
    <source>
        <dbReference type="ARBA" id="ARBA00022475"/>
    </source>
</evidence>
<feature type="transmembrane region" description="Helical" evidence="7">
    <location>
        <begin position="187"/>
        <end position="207"/>
    </location>
</feature>
<feature type="transmembrane region" description="Helical" evidence="7">
    <location>
        <begin position="83"/>
        <end position="104"/>
    </location>
</feature>
<dbReference type="STRING" id="284581.AMD01_02405"/>
<keyword evidence="2" id="KW-1003">Cell membrane</keyword>
<dbReference type="Pfam" id="PF09678">
    <property type="entry name" value="Caa3_CtaG"/>
    <property type="match status" value="1"/>
</dbReference>
<evidence type="ECO:0000313" key="8">
    <source>
        <dbReference type="EMBL" id="KOO50620.1"/>
    </source>
</evidence>
<evidence type="ECO:0000256" key="7">
    <source>
        <dbReference type="SAM" id="Phobius"/>
    </source>
</evidence>
<feature type="region of interest" description="Disordered" evidence="6">
    <location>
        <begin position="289"/>
        <end position="308"/>
    </location>
</feature>
<dbReference type="PATRIC" id="fig|284581.3.peg.748"/>
<dbReference type="NCBIfam" id="TIGR02737">
    <property type="entry name" value="caa3_CtaG"/>
    <property type="match status" value="1"/>
</dbReference>
<dbReference type="EMBL" id="LILC01000002">
    <property type="protein sequence ID" value="KOO50620.1"/>
    <property type="molecule type" value="Genomic_DNA"/>
</dbReference>
<proteinExistence type="predicted"/>
<dbReference type="OrthoDB" id="128422at2"/>
<comment type="subcellular location">
    <subcellularLocation>
        <location evidence="1">Cell membrane</location>
        <topology evidence="1">Multi-pass membrane protein</topology>
    </subcellularLocation>
</comment>
<keyword evidence="5 7" id="KW-0472">Membrane</keyword>